<proteinExistence type="predicted"/>
<name>A0ACC2SNH3_9FUNG</name>
<keyword evidence="2" id="KW-1185">Reference proteome</keyword>
<evidence type="ECO:0000313" key="1">
    <source>
        <dbReference type="EMBL" id="KAJ9063903.1"/>
    </source>
</evidence>
<reference evidence="1" key="1">
    <citation type="submission" date="2022-04" db="EMBL/GenBank/DDBJ databases">
        <title>Genome of the entomopathogenic fungus Entomophthora muscae.</title>
        <authorList>
            <person name="Elya C."/>
            <person name="Lovett B.R."/>
            <person name="Lee E."/>
            <person name="Macias A.M."/>
            <person name="Hajek A.E."/>
            <person name="De Bivort B.L."/>
            <person name="Kasson M.T."/>
            <person name="De Fine Licht H.H."/>
            <person name="Stajich J.E."/>
        </authorList>
    </citation>
    <scope>NUCLEOTIDE SEQUENCE</scope>
    <source>
        <strain evidence="1">Berkeley</strain>
    </source>
</reference>
<sequence>MRWHKAGFLPEEASRWENEEDKIPLEWTASGMPIDLAKSWRAMVFIPNKAVEWSNQGFVPKDARRWAFIEISPTDAWTLRKARWNLDNVHLWGPFKFWTPETVTNWKSNGYTPEEMRYWRGQGLSMDKARAWKNVRVTKQLHKTLDNHMITLVQWEIWRHTTSLADAAIQIKQGFTPSTAKQWISQKISPSEAAFIKGKLPPKETEQWLQEGIKVDHILIWKSMLPDPETAGTFRKAGFTLEKATEWYNMGATVEGATVFVDGVEPHHSNKLAPQEPPEIWGH</sequence>
<evidence type="ECO:0000313" key="2">
    <source>
        <dbReference type="Proteomes" id="UP001165960"/>
    </source>
</evidence>
<dbReference type="EMBL" id="QTSX02004598">
    <property type="protein sequence ID" value="KAJ9063903.1"/>
    <property type="molecule type" value="Genomic_DNA"/>
</dbReference>
<organism evidence="1 2">
    <name type="scientific">Entomophthora muscae</name>
    <dbReference type="NCBI Taxonomy" id="34485"/>
    <lineage>
        <taxon>Eukaryota</taxon>
        <taxon>Fungi</taxon>
        <taxon>Fungi incertae sedis</taxon>
        <taxon>Zoopagomycota</taxon>
        <taxon>Entomophthoromycotina</taxon>
        <taxon>Entomophthoromycetes</taxon>
        <taxon>Entomophthorales</taxon>
        <taxon>Entomophthoraceae</taxon>
        <taxon>Entomophthora</taxon>
    </lineage>
</organism>
<protein>
    <submittedName>
        <fullName evidence="1">Uncharacterized protein</fullName>
    </submittedName>
</protein>
<accession>A0ACC2SNH3</accession>
<comment type="caution">
    <text evidence="1">The sequence shown here is derived from an EMBL/GenBank/DDBJ whole genome shotgun (WGS) entry which is preliminary data.</text>
</comment>
<gene>
    <name evidence="1" type="ORF">DSO57_1036139</name>
</gene>
<dbReference type="Proteomes" id="UP001165960">
    <property type="component" value="Unassembled WGS sequence"/>
</dbReference>